<protein>
    <recommendedName>
        <fullName evidence="4">Endonuclease/exonuclease/phosphatase domain-containing protein</fullName>
    </recommendedName>
</protein>
<dbReference type="Gene3D" id="3.60.10.10">
    <property type="entry name" value="Endonuclease/exonuclease/phosphatase"/>
    <property type="match status" value="1"/>
</dbReference>
<dbReference type="SUPFAM" id="SSF56219">
    <property type="entry name" value="DNase I-like"/>
    <property type="match status" value="1"/>
</dbReference>
<proteinExistence type="predicted"/>
<keyword evidence="3" id="KW-1185">Reference proteome</keyword>
<feature type="compositionally biased region" description="Acidic residues" evidence="1">
    <location>
        <begin position="17"/>
        <end position="35"/>
    </location>
</feature>
<evidence type="ECO:0008006" key="4">
    <source>
        <dbReference type="Google" id="ProtNLM"/>
    </source>
</evidence>
<reference evidence="2 3" key="1">
    <citation type="submission" date="2023-09" db="EMBL/GenBank/DDBJ databases">
        <authorList>
            <person name="Wang M."/>
        </authorList>
    </citation>
    <scope>NUCLEOTIDE SEQUENCE [LARGE SCALE GENOMIC DNA]</scope>
    <source>
        <strain evidence="2">GT-2023</strain>
        <tissue evidence="2">Liver</tissue>
    </source>
</reference>
<feature type="region of interest" description="Disordered" evidence="1">
    <location>
        <begin position="1"/>
        <end position="42"/>
    </location>
</feature>
<sequence>MTPRSSQDLSYSKGQMEDSDNDYEDTELMENDGMDSEPASGDSRSFSVMLEVFYIYKETHTDLTNQTQWLSEWKGQAILSHGSSVSAGVAMLFGSEYKEQTVSVFELVPGRLLRVDITIRGNQFSFVNVYAPNIGADRVTFFNKLEAALSVVPQDRVVVVAGDFNCTLDHTVDRNHEEPHSHSADTLRSLIFYHSLVDIWRESLPQISQREAVIVRQLRDPPARPEEPLTTRRLGALSGFPPSASQSRHGQSLEIFSPGSELSDKPDLSSSPAIRSAPVYCNGD</sequence>
<feature type="compositionally biased region" description="Polar residues" evidence="1">
    <location>
        <begin position="1"/>
        <end position="13"/>
    </location>
</feature>
<gene>
    <name evidence="2" type="ORF">QQF64_009572</name>
</gene>
<evidence type="ECO:0000256" key="1">
    <source>
        <dbReference type="SAM" id="MobiDB-lite"/>
    </source>
</evidence>
<evidence type="ECO:0000313" key="3">
    <source>
        <dbReference type="Proteomes" id="UP001558613"/>
    </source>
</evidence>
<dbReference type="Proteomes" id="UP001558613">
    <property type="component" value="Unassembled WGS sequence"/>
</dbReference>
<feature type="region of interest" description="Disordered" evidence="1">
    <location>
        <begin position="222"/>
        <end position="284"/>
    </location>
</feature>
<organism evidence="2 3">
    <name type="scientific">Cirrhinus molitorella</name>
    <name type="common">mud carp</name>
    <dbReference type="NCBI Taxonomy" id="172907"/>
    <lineage>
        <taxon>Eukaryota</taxon>
        <taxon>Metazoa</taxon>
        <taxon>Chordata</taxon>
        <taxon>Craniata</taxon>
        <taxon>Vertebrata</taxon>
        <taxon>Euteleostomi</taxon>
        <taxon>Actinopterygii</taxon>
        <taxon>Neopterygii</taxon>
        <taxon>Teleostei</taxon>
        <taxon>Ostariophysi</taxon>
        <taxon>Cypriniformes</taxon>
        <taxon>Cyprinidae</taxon>
        <taxon>Labeoninae</taxon>
        <taxon>Labeonini</taxon>
        <taxon>Cirrhinus</taxon>
    </lineage>
</organism>
<dbReference type="EMBL" id="JAYMGO010000016">
    <property type="protein sequence ID" value="KAL1258995.1"/>
    <property type="molecule type" value="Genomic_DNA"/>
</dbReference>
<dbReference type="InterPro" id="IPR036691">
    <property type="entry name" value="Endo/exonu/phosph_ase_sf"/>
</dbReference>
<comment type="caution">
    <text evidence="2">The sequence shown here is derived from an EMBL/GenBank/DDBJ whole genome shotgun (WGS) entry which is preliminary data.</text>
</comment>
<evidence type="ECO:0000313" key="2">
    <source>
        <dbReference type="EMBL" id="KAL1258995.1"/>
    </source>
</evidence>
<accession>A0ABR3M1J4</accession>
<name>A0ABR3M1J4_9TELE</name>